<accession>A0A6C2UF30</accession>
<dbReference type="InterPro" id="IPR052701">
    <property type="entry name" value="GAG_Ulvan_Degrading_Sulfatases"/>
</dbReference>
<dbReference type="AlphaFoldDB" id="A0A6C2UF30"/>
<dbReference type="Proteomes" id="UP000346198">
    <property type="component" value="Unassembled WGS sequence"/>
</dbReference>
<keyword evidence="3" id="KW-1185">Reference proteome</keyword>
<dbReference type="Gene3D" id="3.40.720.10">
    <property type="entry name" value="Alkaline Phosphatase, subunit A"/>
    <property type="match status" value="1"/>
</dbReference>
<dbReference type="InterPro" id="IPR000917">
    <property type="entry name" value="Sulfatase_N"/>
</dbReference>
<dbReference type="EMBL" id="CAAHFH010000001">
    <property type="protein sequence ID" value="VGO18822.1"/>
    <property type="molecule type" value="Genomic_DNA"/>
</dbReference>
<reference evidence="2 3" key="1">
    <citation type="submission" date="2019-04" db="EMBL/GenBank/DDBJ databases">
        <authorList>
            <person name="Van Vliet M D."/>
        </authorList>
    </citation>
    <scope>NUCLEOTIDE SEQUENCE [LARGE SCALE GENOMIC DNA]</scope>
    <source>
        <strain evidence="2 3">F21</strain>
    </source>
</reference>
<dbReference type="CDD" id="cd16145">
    <property type="entry name" value="ARS_like"/>
    <property type="match status" value="1"/>
</dbReference>
<proteinExistence type="predicted"/>
<dbReference type="SUPFAM" id="SSF53649">
    <property type="entry name" value="Alkaline phosphatase-like"/>
    <property type="match status" value="1"/>
</dbReference>
<name>A0A6C2UF30_9BACT</name>
<protein>
    <submittedName>
        <fullName evidence="2">Arylsulfatase</fullName>
    </submittedName>
</protein>
<organism evidence="2 3">
    <name type="scientific">Pontiella sulfatireligans</name>
    <dbReference type="NCBI Taxonomy" id="2750658"/>
    <lineage>
        <taxon>Bacteria</taxon>
        <taxon>Pseudomonadati</taxon>
        <taxon>Kiritimatiellota</taxon>
        <taxon>Kiritimatiellia</taxon>
        <taxon>Kiritimatiellales</taxon>
        <taxon>Pontiellaceae</taxon>
        <taxon>Pontiella</taxon>
    </lineage>
</organism>
<dbReference type="PANTHER" id="PTHR43751">
    <property type="entry name" value="SULFATASE"/>
    <property type="match status" value="1"/>
</dbReference>
<feature type="domain" description="Sulfatase N-terminal" evidence="1">
    <location>
        <begin position="21"/>
        <end position="407"/>
    </location>
</feature>
<sequence length="514" mass="57738">MNRWLVGLCVAALGAVYADRPNVIMIFADDLGPEMLGCYGQKIVKTPHIDRLAAEGIKFTNYYGGTFCAPSRWTLLTGMHDGRMGGWKQTQAGLPIERDAGRITEEEYRKRMEEIKASADPITPNEVMLGQIGQQAGYKTAQVGKLDRGFLTWHERVKRHGWDHYVGYYDHVRCHGYYPPYLWRNGERFELEGNPLSNCGKMSEEGNEPVGSGGKTYSQNIFIEEVLRYIRENKDHPFFLYHPTQLPHGPVAIPELHPDFADDPRLSLSEKKYASMVKMLDDHVGLIMAELKKQGLDDKTLVFFASDNGHATYYNHGNESLNTLFAKQLKPDGTKTNLTDDKWRLSEFEDVFNGAGGRAGQKRSGFQGGIQCPLIVRWPGKIKAGGATALLSAHYDFMATIADVMGVPVPKGKDSISYLPTLLGQEQRQKHDYVIVGTRMRTMGSGAVIDKDGWKVIEVGPAHKPSYQLYNILKDNNEYYNLEDQHPEKTEALANILKREIDSERPDLVAGPNP</sequence>
<dbReference type="PANTHER" id="PTHR43751:SF3">
    <property type="entry name" value="SULFATASE N-TERMINAL DOMAIN-CONTAINING PROTEIN"/>
    <property type="match status" value="1"/>
</dbReference>
<dbReference type="Pfam" id="PF00884">
    <property type="entry name" value="Sulfatase"/>
    <property type="match status" value="1"/>
</dbReference>
<evidence type="ECO:0000313" key="3">
    <source>
        <dbReference type="Proteomes" id="UP000346198"/>
    </source>
</evidence>
<evidence type="ECO:0000259" key="1">
    <source>
        <dbReference type="Pfam" id="PF00884"/>
    </source>
</evidence>
<evidence type="ECO:0000313" key="2">
    <source>
        <dbReference type="EMBL" id="VGO18822.1"/>
    </source>
</evidence>
<gene>
    <name evidence="2" type="primary">atsA_90</name>
    <name evidence="2" type="ORF">SCARR_00875</name>
</gene>
<dbReference type="Gene3D" id="3.30.1120.10">
    <property type="match status" value="1"/>
</dbReference>
<dbReference type="InterPro" id="IPR017850">
    <property type="entry name" value="Alkaline_phosphatase_core_sf"/>
</dbReference>